<evidence type="ECO:0000259" key="1">
    <source>
        <dbReference type="Pfam" id="PF06985"/>
    </source>
</evidence>
<gene>
    <name evidence="2" type="ORF">BDV96DRAFT_666883</name>
</gene>
<feature type="domain" description="Heterokaryon incompatibility" evidence="1">
    <location>
        <begin position="239"/>
        <end position="391"/>
    </location>
</feature>
<dbReference type="EMBL" id="ML977337">
    <property type="protein sequence ID" value="KAF2110561.1"/>
    <property type="molecule type" value="Genomic_DNA"/>
</dbReference>
<dbReference type="InterPro" id="IPR010730">
    <property type="entry name" value="HET"/>
</dbReference>
<name>A0A6A5YWQ2_9PLEO</name>
<dbReference type="PANTHER" id="PTHR33112:SF12">
    <property type="entry name" value="HETEROKARYON INCOMPATIBILITY DOMAIN-CONTAINING PROTEIN"/>
    <property type="match status" value="1"/>
</dbReference>
<reference evidence="2" key="1">
    <citation type="journal article" date="2020" name="Stud. Mycol.">
        <title>101 Dothideomycetes genomes: a test case for predicting lifestyles and emergence of pathogens.</title>
        <authorList>
            <person name="Haridas S."/>
            <person name="Albert R."/>
            <person name="Binder M."/>
            <person name="Bloem J."/>
            <person name="Labutti K."/>
            <person name="Salamov A."/>
            <person name="Andreopoulos B."/>
            <person name="Baker S."/>
            <person name="Barry K."/>
            <person name="Bills G."/>
            <person name="Bluhm B."/>
            <person name="Cannon C."/>
            <person name="Castanera R."/>
            <person name="Culley D."/>
            <person name="Daum C."/>
            <person name="Ezra D."/>
            <person name="Gonzalez J."/>
            <person name="Henrissat B."/>
            <person name="Kuo A."/>
            <person name="Liang C."/>
            <person name="Lipzen A."/>
            <person name="Lutzoni F."/>
            <person name="Magnuson J."/>
            <person name="Mondo S."/>
            <person name="Nolan M."/>
            <person name="Ohm R."/>
            <person name="Pangilinan J."/>
            <person name="Park H.-J."/>
            <person name="Ramirez L."/>
            <person name="Alfaro M."/>
            <person name="Sun H."/>
            <person name="Tritt A."/>
            <person name="Yoshinaga Y."/>
            <person name="Zwiers L.-H."/>
            <person name="Turgeon B."/>
            <person name="Goodwin S."/>
            <person name="Spatafora J."/>
            <person name="Crous P."/>
            <person name="Grigoriev I."/>
        </authorList>
    </citation>
    <scope>NUCLEOTIDE SEQUENCE</scope>
    <source>
        <strain evidence="2">CBS 627.86</strain>
    </source>
</reference>
<accession>A0A6A5YWQ2</accession>
<dbReference type="PANTHER" id="PTHR33112">
    <property type="entry name" value="DOMAIN PROTEIN, PUTATIVE-RELATED"/>
    <property type="match status" value="1"/>
</dbReference>
<proteinExistence type="predicted"/>
<evidence type="ECO:0000313" key="3">
    <source>
        <dbReference type="Proteomes" id="UP000799770"/>
    </source>
</evidence>
<dbReference type="AlphaFoldDB" id="A0A6A5YWQ2"/>
<dbReference type="Pfam" id="PF06985">
    <property type="entry name" value="HET"/>
    <property type="match status" value="1"/>
</dbReference>
<sequence>MGVTNVSNSNTLQAIEGGFQCSCLLHIQPRCSSCPPICLKHHVFHDQGGWLQIKEIGVTGSFATSDCQFCYVIKVAFLRSLGFQFENDQTYLTRGGFQYRLREAQFSSTASSNRRVRTRLSDPPSWSAYKYLQASFCGSDPRATAQLGPAVFLIGQSQTTRPSWLHEKLTGFRKSNHASVSNEVKPLVDWNVIRKWIGDCLDNHRDCGSTIGPVPLEHPARVIDVKLQCLVQTPQLCEYVALSYVWGDSESSTPMHTATTRNISFLHTPGALGGTSMPSLPRTVVDAMYACAKMGYRYIWIDALCIIQDLEIDVTDQISRMGDIYSGAILTIVAAWGGNANSGLPGTFTGPHRTPQYIAKSKAFDMVEVLPFHEIVMRQSIWQTRAWTQQEWLLSTRCLYFTQVQVYYECKAVLHNEDAWASTFKRNTRPNVFKSQLSEPWVPFRKLLEDFTRRDITFGHDIFNACTGSYRYIYGKKSKRFIFGLPEDDFCDALRWYSPGQKRRSYNFVYRFIIPSWSWAFFTSFKQWYKGNGPLFYQDSEDCPKTEPLVEFQVCVHDTEGWTTVESLAKGDGAGFVSQTLKPYPRPILEHKAHHGRLRLRTQTVKTRYRDRDALHFQPLYCGGCRFHQKGIINYDYMTNHDIDIEWSQRHNPDSGGMQDKNVIVWDFSVKFIAISAIYLPPHWTIAYLEQYLTRDDPHIAREVNAFLQSTIGTRPILHVMLIEERRGVARRLGVGNVSLWEWLNSNPVMEDIVLL</sequence>
<protein>
    <submittedName>
        <fullName evidence="2">Heterokaryon incompatibility protein-domain-containing protein</fullName>
    </submittedName>
</protein>
<evidence type="ECO:0000313" key="2">
    <source>
        <dbReference type="EMBL" id="KAF2110561.1"/>
    </source>
</evidence>
<dbReference type="Proteomes" id="UP000799770">
    <property type="component" value="Unassembled WGS sequence"/>
</dbReference>
<keyword evidence="3" id="KW-1185">Reference proteome</keyword>
<organism evidence="2 3">
    <name type="scientific">Lophiotrema nucula</name>
    <dbReference type="NCBI Taxonomy" id="690887"/>
    <lineage>
        <taxon>Eukaryota</taxon>
        <taxon>Fungi</taxon>
        <taxon>Dikarya</taxon>
        <taxon>Ascomycota</taxon>
        <taxon>Pezizomycotina</taxon>
        <taxon>Dothideomycetes</taxon>
        <taxon>Pleosporomycetidae</taxon>
        <taxon>Pleosporales</taxon>
        <taxon>Lophiotremataceae</taxon>
        <taxon>Lophiotrema</taxon>
    </lineage>
</organism>
<dbReference type="OrthoDB" id="5135333at2759"/>